<dbReference type="Gene3D" id="3.40.50.150">
    <property type="entry name" value="Vaccinia Virus protein VP39"/>
    <property type="match status" value="1"/>
</dbReference>
<name>A0A6J6MYT4_9ZZZZ</name>
<evidence type="ECO:0000259" key="1">
    <source>
        <dbReference type="Pfam" id="PF13649"/>
    </source>
</evidence>
<dbReference type="CDD" id="cd02440">
    <property type="entry name" value="AdoMet_MTases"/>
    <property type="match status" value="1"/>
</dbReference>
<protein>
    <submittedName>
        <fullName evidence="2">Unannotated protein</fullName>
    </submittedName>
</protein>
<dbReference type="InterPro" id="IPR041698">
    <property type="entry name" value="Methyltransf_25"/>
</dbReference>
<sequence length="219" mass="24975">MTTPSHSFDAQRMDKHYRYQRFVYDVTRRYFLLGRRQLIADLRPDPGESVLELGCGTGWNLVLVARRYPQVEIFGIDISESMLSTARSSISRAGLAQRIHLAPADATTFSGVETFDKSYFDRIFISFALSMIGNWEDVVAKSVQQLTPGGRLHIVDFGRCGRFPAVARRGFFAFLQHYEVTPRTGLMALCQRLAEEHALDLQFEILHRSYVNYAVLTRG</sequence>
<dbReference type="InterPro" id="IPR029063">
    <property type="entry name" value="SAM-dependent_MTases_sf"/>
</dbReference>
<dbReference type="PANTHER" id="PTHR43591">
    <property type="entry name" value="METHYLTRANSFERASE"/>
    <property type="match status" value="1"/>
</dbReference>
<feature type="domain" description="Methyltransferase" evidence="1">
    <location>
        <begin position="50"/>
        <end position="150"/>
    </location>
</feature>
<accession>A0A6J6MYT4</accession>
<gene>
    <name evidence="2" type="ORF">UFOPK2310_01101</name>
</gene>
<dbReference type="AlphaFoldDB" id="A0A6J6MYT4"/>
<evidence type="ECO:0000313" key="2">
    <source>
        <dbReference type="EMBL" id="CAB4679022.1"/>
    </source>
</evidence>
<dbReference type="SUPFAM" id="SSF53335">
    <property type="entry name" value="S-adenosyl-L-methionine-dependent methyltransferases"/>
    <property type="match status" value="1"/>
</dbReference>
<reference evidence="2" key="1">
    <citation type="submission" date="2020-05" db="EMBL/GenBank/DDBJ databases">
        <authorList>
            <person name="Chiriac C."/>
            <person name="Salcher M."/>
            <person name="Ghai R."/>
            <person name="Kavagutti S V."/>
        </authorList>
    </citation>
    <scope>NUCLEOTIDE SEQUENCE</scope>
</reference>
<dbReference type="EMBL" id="CAEZWW010000139">
    <property type="protein sequence ID" value="CAB4679022.1"/>
    <property type="molecule type" value="Genomic_DNA"/>
</dbReference>
<dbReference type="Pfam" id="PF13649">
    <property type="entry name" value="Methyltransf_25"/>
    <property type="match status" value="1"/>
</dbReference>
<organism evidence="2">
    <name type="scientific">freshwater metagenome</name>
    <dbReference type="NCBI Taxonomy" id="449393"/>
    <lineage>
        <taxon>unclassified sequences</taxon>
        <taxon>metagenomes</taxon>
        <taxon>ecological metagenomes</taxon>
    </lineage>
</organism>
<proteinExistence type="predicted"/>